<dbReference type="Pfam" id="PF07848">
    <property type="entry name" value="PaaX"/>
    <property type="match status" value="1"/>
</dbReference>
<dbReference type="InterPro" id="IPR012906">
    <property type="entry name" value="PaaX-like_N"/>
</dbReference>
<sequence length="277" mass="31701">MAETPRSLVLNLFGDYLRYAGGEVKLGELTELMTAFGLEPATIRVSMSRLRKEGWFSTRKEGRETVYTLSGHMLEVLTQGRARIFRRREDPWSGRWTMVIYQVPESERAVREALRKQLAWIGFGQLSPSTWLAPHDLSLEAKELAARHECARVDVLWCGSDDADAAKDLARRCWDLETLGRDYRNFLATYGHLDNARGNLTKDGRQALVERTRLVNDFRRFPFRDPELPEQLQPESWPAPAAFSLFRRVHEQLGLQANAYVADLIGRPVHPGTPLHV</sequence>
<dbReference type="Gene3D" id="1.20.58.1460">
    <property type="match status" value="1"/>
</dbReference>
<reference evidence="4 5" key="1">
    <citation type="submission" date="2023-07" db="EMBL/GenBank/DDBJ databases">
        <title>Sorghum-associated microbial communities from plants grown in Nebraska, USA.</title>
        <authorList>
            <person name="Schachtman D."/>
        </authorList>
    </citation>
    <scope>NUCLEOTIDE SEQUENCE [LARGE SCALE GENOMIC DNA]</scope>
    <source>
        <strain evidence="4 5">BE167</strain>
    </source>
</reference>
<dbReference type="Gene3D" id="3.30.70.2650">
    <property type="match status" value="1"/>
</dbReference>
<evidence type="ECO:0000259" key="1">
    <source>
        <dbReference type="Pfam" id="PF07848"/>
    </source>
</evidence>
<dbReference type="InterPro" id="IPR011965">
    <property type="entry name" value="PaaX_trns_reg"/>
</dbReference>
<evidence type="ECO:0000259" key="3">
    <source>
        <dbReference type="Pfam" id="PF20803"/>
    </source>
</evidence>
<comment type="caution">
    <text evidence="4">The sequence shown here is derived from an EMBL/GenBank/DDBJ whole genome shotgun (WGS) entry which is preliminary data.</text>
</comment>
<dbReference type="Pfam" id="PF20803">
    <property type="entry name" value="PaaX_M"/>
    <property type="match status" value="1"/>
</dbReference>
<evidence type="ECO:0000259" key="2">
    <source>
        <dbReference type="Pfam" id="PF08223"/>
    </source>
</evidence>
<organism evidence="4 5">
    <name type="scientific">Arthrobacter ginsengisoli</name>
    <dbReference type="NCBI Taxonomy" id="1356565"/>
    <lineage>
        <taxon>Bacteria</taxon>
        <taxon>Bacillati</taxon>
        <taxon>Actinomycetota</taxon>
        <taxon>Actinomycetes</taxon>
        <taxon>Micrococcales</taxon>
        <taxon>Micrococcaceae</taxon>
        <taxon>Arthrobacter</taxon>
    </lineage>
</organism>
<dbReference type="Proteomes" id="UP001252243">
    <property type="component" value="Unassembled WGS sequence"/>
</dbReference>
<feature type="domain" description="Transcriptional repressor PaaX-like C-terminal" evidence="2">
    <location>
        <begin position="174"/>
        <end position="262"/>
    </location>
</feature>
<protein>
    <submittedName>
        <fullName evidence="4">Phenylacetic acid degradation operon negative regulatory protein</fullName>
    </submittedName>
</protein>
<evidence type="ECO:0000313" key="4">
    <source>
        <dbReference type="EMBL" id="MDR7083886.1"/>
    </source>
</evidence>
<keyword evidence="5" id="KW-1185">Reference proteome</keyword>
<gene>
    <name evidence="4" type="ORF">J2X01_003186</name>
</gene>
<dbReference type="PANTHER" id="PTHR30319">
    <property type="entry name" value="PHENYLACETIC ACID REGULATOR-RELATED TRANSCRIPTIONAL REPRESSOR"/>
    <property type="match status" value="1"/>
</dbReference>
<dbReference type="Gene3D" id="1.10.10.10">
    <property type="entry name" value="Winged helix-like DNA-binding domain superfamily/Winged helix DNA-binding domain"/>
    <property type="match status" value="1"/>
</dbReference>
<dbReference type="InterPro" id="IPR013225">
    <property type="entry name" value="PaaX_C"/>
</dbReference>
<name>A0ABU1UFC7_9MICC</name>
<dbReference type="InterPro" id="IPR036388">
    <property type="entry name" value="WH-like_DNA-bd_sf"/>
</dbReference>
<feature type="domain" description="Transcriptional repressor PaaX-like N-terminal" evidence="1">
    <location>
        <begin position="5"/>
        <end position="72"/>
    </location>
</feature>
<dbReference type="PIRSF" id="PIRSF020623">
    <property type="entry name" value="PaaX"/>
    <property type="match status" value="1"/>
</dbReference>
<dbReference type="RefSeq" id="WP_310059383.1">
    <property type="nucleotide sequence ID" value="NZ_JAVDVQ010000015.1"/>
</dbReference>
<feature type="domain" description="Transcriptional repressor PaaX-like central Cas2-like" evidence="3">
    <location>
        <begin position="90"/>
        <end position="167"/>
    </location>
</feature>
<dbReference type="PANTHER" id="PTHR30319:SF1">
    <property type="entry name" value="TRANSCRIPTIONAL REPRESSOR PAAX"/>
    <property type="match status" value="1"/>
</dbReference>
<dbReference type="SUPFAM" id="SSF46785">
    <property type="entry name" value="Winged helix' DNA-binding domain"/>
    <property type="match status" value="1"/>
</dbReference>
<dbReference type="InterPro" id="IPR048846">
    <property type="entry name" value="PaaX-like_central"/>
</dbReference>
<dbReference type="InterPro" id="IPR036390">
    <property type="entry name" value="WH_DNA-bd_sf"/>
</dbReference>
<proteinExistence type="predicted"/>
<accession>A0ABU1UFC7</accession>
<dbReference type="Pfam" id="PF08223">
    <property type="entry name" value="PaaX_C"/>
    <property type="match status" value="1"/>
</dbReference>
<dbReference type="EMBL" id="JAVDVQ010000015">
    <property type="protein sequence ID" value="MDR7083886.1"/>
    <property type="molecule type" value="Genomic_DNA"/>
</dbReference>
<evidence type="ECO:0000313" key="5">
    <source>
        <dbReference type="Proteomes" id="UP001252243"/>
    </source>
</evidence>